<dbReference type="Gene3D" id="3.30.390.30">
    <property type="match status" value="1"/>
</dbReference>
<dbReference type="InterPro" id="IPR004099">
    <property type="entry name" value="Pyr_nucl-diS_OxRdtase_dimer"/>
</dbReference>
<keyword evidence="11" id="KW-1185">Reference proteome</keyword>
<dbReference type="EMBL" id="SDGZ01000022">
    <property type="protein sequence ID" value="TYC48348.1"/>
    <property type="molecule type" value="Genomic_DNA"/>
</dbReference>
<dbReference type="PRINTS" id="PR00411">
    <property type="entry name" value="PNDRDTASEI"/>
</dbReference>
<protein>
    <submittedName>
        <fullName evidence="10">FAD-dependent oxidoreductase</fullName>
    </submittedName>
</protein>
<comment type="caution">
    <text evidence="10">The sequence shown here is derived from an EMBL/GenBank/DDBJ whole genome shotgun (WGS) entry which is preliminary data.</text>
</comment>
<dbReference type="OrthoDB" id="9802028at2"/>
<keyword evidence="5" id="KW-0560">Oxidoreductase</keyword>
<evidence type="ECO:0000256" key="2">
    <source>
        <dbReference type="ARBA" id="ARBA00009130"/>
    </source>
</evidence>
<dbReference type="Proteomes" id="UP000371977">
    <property type="component" value="Unassembled WGS sequence"/>
</dbReference>
<dbReference type="InterPro" id="IPR016156">
    <property type="entry name" value="FAD/NAD-linked_Rdtase_dimer_sf"/>
</dbReference>
<dbReference type="InterPro" id="IPR036188">
    <property type="entry name" value="FAD/NAD-bd_sf"/>
</dbReference>
<dbReference type="PRINTS" id="PR00368">
    <property type="entry name" value="FADPNR"/>
</dbReference>
<keyword evidence="4" id="KW-0274">FAD</keyword>
<keyword evidence="6" id="KW-0558">Oxidation</keyword>
<evidence type="ECO:0000256" key="1">
    <source>
        <dbReference type="ARBA" id="ARBA00001974"/>
    </source>
</evidence>
<dbReference type="RefSeq" id="WP_148623247.1">
    <property type="nucleotide sequence ID" value="NZ_SDGZ01000022.1"/>
</dbReference>
<evidence type="ECO:0000256" key="5">
    <source>
        <dbReference type="ARBA" id="ARBA00023002"/>
    </source>
</evidence>
<evidence type="ECO:0000256" key="6">
    <source>
        <dbReference type="ARBA" id="ARBA00023097"/>
    </source>
</evidence>
<comment type="similarity">
    <text evidence="2">Belongs to the class-III pyridine nucleotide-disulfide oxidoreductase family.</text>
</comment>
<dbReference type="Pfam" id="PF07992">
    <property type="entry name" value="Pyr_redox_2"/>
    <property type="match status" value="1"/>
</dbReference>
<feature type="domain" description="Pyridine nucleotide-disulphide oxidoreductase dimerisation" evidence="8">
    <location>
        <begin position="332"/>
        <end position="435"/>
    </location>
</feature>
<feature type="domain" description="FAD/NAD(P)-binding" evidence="9">
    <location>
        <begin position="1"/>
        <end position="306"/>
    </location>
</feature>
<dbReference type="InterPro" id="IPR023753">
    <property type="entry name" value="FAD/NAD-binding_dom"/>
</dbReference>
<dbReference type="SUPFAM" id="SSF55424">
    <property type="entry name" value="FAD/NAD-linked reductases, dimerisation (C-terminal) domain"/>
    <property type="match status" value="1"/>
</dbReference>
<evidence type="ECO:0000313" key="11">
    <source>
        <dbReference type="Proteomes" id="UP000371977"/>
    </source>
</evidence>
<comment type="cofactor">
    <cofactor evidence="1">
        <name>FAD</name>
        <dbReference type="ChEBI" id="CHEBI:57692"/>
    </cofactor>
</comment>
<evidence type="ECO:0000256" key="3">
    <source>
        <dbReference type="ARBA" id="ARBA00022630"/>
    </source>
</evidence>
<evidence type="ECO:0000256" key="7">
    <source>
        <dbReference type="ARBA" id="ARBA00023284"/>
    </source>
</evidence>
<name>A0A6C2C375_9LACO</name>
<proteinExistence type="inferred from homology"/>
<evidence type="ECO:0000259" key="8">
    <source>
        <dbReference type="Pfam" id="PF02852"/>
    </source>
</evidence>
<evidence type="ECO:0000313" key="10">
    <source>
        <dbReference type="EMBL" id="TYC48348.1"/>
    </source>
</evidence>
<gene>
    <name evidence="10" type="ORF">ESZ50_09050</name>
</gene>
<dbReference type="AlphaFoldDB" id="A0A6C2C375"/>
<dbReference type="GO" id="GO:0016491">
    <property type="term" value="F:oxidoreductase activity"/>
    <property type="evidence" value="ECO:0007669"/>
    <property type="project" value="UniProtKB-KW"/>
</dbReference>
<organism evidence="10 11">
    <name type="scientific">Weissella muntiaci</name>
    <dbReference type="NCBI Taxonomy" id="2508881"/>
    <lineage>
        <taxon>Bacteria</taxon>
        <taxon>Bacillati</taxon>
        <taxon>Bacillota</taxon>
        <taxon>Bacilli</taxon>
        <taxon>Lactobacillales</taxon>
        <taxon>Lactobacillaceae</taxon>
        <taxon>Weissella</taxon>
    </lineage>
</organism>
<dbReference type="PANTHER" id="PTHR43429:SF1">
    <property type="entry name" value="NAD(P)H SULFUR OXIDOREDUCTASE (COA-DEPENDENT)"/>
    <property type="match status" value="1"/>
</dbReference>
<keyword evidence="7" id="KW-0676">Redox-active center</keyword>
<sequence length="456" mass="49895">MKIAIIGASHGGHEAALELLTQYDDVDLTIYEASDFISFMSCGMQLYLMNKVKDDTIVRNFKAEDIEKLGGRVLSNSAVNNIDADHHQLTFADSAGENHQDGYDKLILSVGVSPARLNIQGCNLDNIFLMRGHDWALSLKDKINDPLVKDVVVVGAGYIGIEAVEAFVKAGKNVTVLDLLPRVLGSYLDADMTNLLTKELIDNGVHVAVGEQLEEYISKDGKEVSAVRTDQGNYQADLVIEGIGVKPNTEWLKDIVALDDRGWIKTDEYLRTNQKDIFAIGDAILPYSIPANKPLPIALATTARREAQYVVQTMFNDIIRPFKGVVGTSALQVFDYSFATAGLNETTARRAGIEIASVSYNDTRRPAFVSRATGNGDIFVRLAFAPMTHVILGGAIMAKNFDITPHGNTLALAIAQRLTIEDLAEADFFFQPGFDRQWSALNLAAQKALSFGTFTK</sequence>
<reference evidence="10 11" key="1">
    <citation type="submission" date="2019-01" db="EMBL/GenBank/DDBJ databases">
        <title>Weissella sp. nov., a novel lactic acid bacterium isolated from animal feces.</title>
        <authorList>
            <person name="Wang L.-T."/>
        </authorList>
    </citation>
    <scope>NUCLEOTIDE SEQUENCE [LARGE SCALE GENOMIC DNA]</scope>
    <source>
        <strain evidence="10 11">8H-2</strain>
    </source>
</reference>
<keyword evidence="3" id="KW-0285">Flavoprotein</keyword>
<dbReference type="SUPFAM" id="SSF51905">
    <property type="entry name" value="FAD/NAD(P)-binding domain"/>
    <property type="match status" value="1"/>
</dbReference>
<dbReference type="InterPro" id="IPR050260">
    <property type="entry name" value="FAD-bd_OxRdtase"/>
</dbReference>
<evidence type="ECO:0000259" key="9">
    <source>
        <dbReference type="Pfam" id="PF07992"/>
    </source>
</evidence>
<dbReference type="Gene3D" id="3.50.50.60">
    <property type="entry name" value="FAD/NAD(P)-binding domain"/>
    <property type="match status" value="2"/>
</dbReference>
<dbReference type="Pfam" id="PF02852">
    <property type="entry name" value="Pyr_redox_dim"/>
    <property type="match status" value="1"/>
</dbReference>
<accession>A0A6C2C375</accession>
<evidence type="ECO:0000256" key="4">
    <source>
        <dbReference type="ARBA" id="ARBA00022827"/>
    </source>
</evidence>
<dbReference type="PANTHER" id="PTHR43429">
    <property type="entry name" value="PYRIDINE NUCLEOTIDE-DISULFIDE OXIDOREDUCTASE DOMAIN-CONTAINING"/>
    <property type="match status" value="1"/>
</dbReference>